<evidence type="ECO:0000313" key="9">
    <source>
        <dbReference type="EMBL" id="MDT0498036.1"/>
    </source>
</evidence>
<proteinExistence type="inferred from homology"/>
<evidence type="ECO:0000256" key="5">
    <source>
        <dbReference type="ARBA" id="ARBA00022801"/>
    </source>
</evidence>
<dbReference type="InterPro" id="IPR011059">
    <property type="entry name" value="Metal-dep_hydrolase_composite"/>
</dbReference>
<dbReference type="Proteomes" id="UP001254608">
    <property type="component" value="Unassembled WGS sequence"/>
</dbReference>
<dbReference type="PROSITE" id="PS00483">
    <property type="entry name" value="DIHYDROOROTASE_2"/>
    <property type="match status" value="1"/>
</dbReference>
<keyword evidence="4" id="KW-0479">Metal-binding</keyword>
<evidence type="ECO:0000313" key="10">
    <source>
        <dbReference type="Proteomes" id="UP001254608"/>
    </source>
</evidence>
<evidence type="ECO:0000256" key="1">
    <source>
        <dbReference type="ARBA" id="ARBA00001947"/>
    </source>
</evidence>
<keyword evidence="6" id="KW-0665">Pyrimidine biosynthesis</keyword>
<name>A0ABU2WJI4_9GAMM</name>
<comment type="caution">
    <text evidence="9">The sequence shown here is derived from an EMBL/GenBank/DDBJ whole genome shotgun (WGS) entry which is preliminary data.</text>
</comment>
<dbReference type="GO" id="GO:0004151">
    <property type="term" value="F:dihydroorotase activity"/>
    <property type="evidence" value="ECO:0007669"/>
    <property type="project" value="UniProtKB-EC"/>
</dbReference>
<reference evidence="9 10" key="1">
    <citation type="submission" date="2023-09" db="EMBL/GenBank/DDBJ databases">
        <authorList>
            <person name="Rey-Velasco X."/>
        </authorList>
    </citation>
    <scope>NUCLEOTIDE SEQUENCE [LARGE SCALE GENOMIC DNA]</scope>
    <source>
        <strain evidence="9 10">W345</strain>
    </source>
</reference>
<gene>
    <name evidence="9" type="ORF">RM530_11770</name>
</gene>
<feature type="domain" description="Dihydroorotase catalytic" evidence="8">
    <location>
        <begin position="49"/>
        <end position="105"/>
    </location>
</feature>
<dbReference type="Gene3D" id="3.20.20.140">
    <property type="entry name" value="Metal-dependent hydrolases"/>
    <property type="match status" value="1"/>
</dbReference>
<evidence type="ECO:0000256" key="3">
    <source>
        <dbReference type="ARBA" id="ARBA00010286"/>
    </source>
</evidence>
<keyword evidence="5 9" id="KW-0378">Hydrolase</keyword>
<evidence type="ECO:0000259" key="7">
    <source>
        <dbReference type="Pfam" id="PF01979"/>
    </source>
</evidence>
<dbReference type="EC" id="3.5.2.3" evidence="9"/>
<dbReference type="CDD" id="cd01318">
    <property type="entry name" value="DHOase_IIb"/>
    <property type="match status" value="1"/>
</dbReference>
<protein>
    <submittedName>
        <fullName evidence="9">Dihydroorotase</fullName>
        <ecNumber evidence="9">3.5.2.3</ecNumber>
    </submittedName>
</protein>
<dbReference type="PANTHER" id="PTHR43668:SF4">
    <property type="entry name" value="ALLANTOINASE"/>
    <property type="match status" value="1"/>
</dbReference>
<comment type="similarity">
    <text evidence="3">Belongs to the metallo-dependent hydrolases superfamily. DHOase family. Class I DHOase subfamily.</text>
</comment>
<dbReference type="InterPro" id="IPR024403">
    <property type="entry name" value="DHOase_cat"/>
</dbReference>
<accession>A0ABU2WJI4</accession>
<dbReference type="RefSeq" id="WP_311365426.1">
    <property type="nucleotide sequence ID" value="NZ_JAVRIC010000016.1"/>
</dbReference>
<dbReference type="InterPro" id="IPR032466">
    <property type="entry name" value="Metal_Hydrolase"/>
</dbReference>
<dbReference type="SUPFAM" id="SSF51338">
    <property type="entry name" value="Composite domain of metallo-dependent hydrolases"/>
    <property type="match status" value="1"/>
</dbReference>
<comment type="function">
    <text evidence="2">Catalyzes the reversible cyclization of carbamoyl aspartate to dihydroorotate.</text>
</comment>
<dbReference type="SUPFAM" id="SSF51556">
    <property type="entry name" value="Metallo-dependent hydrolases"/>
    <property type="match status" value="1"/>
</dbReference>
<evidence type="ECO:0000259" key="8">
    <source>
        <dbReference type="Pfam" id="PF12890"/>
    </source>
</evidence>
<dbReference type="EMBL" id="JAVRIC010000016">
    <property type="protein sequence ID" value="MDT0498036.1"/>
    <property type="molecule type" value="Genomic_DNA"/>
</dbReference>
<organism evidence="9 10">
    <name type="scientific">Banduia mediterranea</name>
    <dbReference type="NCBI Taxonomy" id="3075609"/>
    <lineage>
        <taxon>Bacteria</taxon>
        <taxon>Pseudomonadati</taxon>
        <taxon>Pseudomonadota</taxon>
        <taxon>Gammaproteobacteria</taxon>
        <taxon>Nevskiales</taxon>
        <taxon>Algiphilaceae</taxon>
        <taxon>Banduia</taxon>
    </lineage>
</organism>
<feature type="domain" description="Amidohydrolase-related" evidence="7">
    <location>
        <begin position="263"/>
        <end position="423"/>
    </location>
</feature>
<dbReference type="Pfam" id="PF12890">
    <property type="entry name" value="DHOase"/>
    <property type="match status" value="1"/>
</dbReference>
<dbReference type="NCBIfam" id="NF006688">
    <property type="entry name" value="PRK09236.1"/>
    <property type="match status" value="1"/>
</dbReference>
<dbReference type="InterPro" id="IPR050138">
    <property type="entry name" value="DHOase/Allantoinase_Hydrolase"/>
</dbReference>
<dbReference type="Gene3D" id="2.30.40.10">
    <property type="entry name" value="Urease, subunit C, domain 1"/>
    <property type="match status" value="1"/>
</dbReference>
<dbReference type="Pfam" id="PF01979">
    <property type="entry name" value="Amidohydro_1"/>
    <property type="match status" value="1"/>
</dbReference>
<sequence>MSQILISNALVVSDGRASHGDVLISGERIEKVGSGLSAPDGAKVVDARGKWLLPGMIDDQVHFREPGLTHKGDLATESSAAVAGGITSFMEMPNTKPPATTREALAAKYDLAAGRAHANYAFYFGAANDNLEELLRLQPGEACGVKVFMGASTGNMLVDNPRILASIFSQCPYLIATHCEDTPMILAQEQVYRERYGDDVPFSAHPLIRSAEACYKSTELAVGLARQYGSKLHVLHMTTARELEFFEPGPVAGKQITGEACVHHLWFSDEAYDALGAQLKCNPAVKTAADRAALREAVADGRLNIIATDHAPHTADEKARKYFAAPAGLPLVQHAVLIVLELVKQGVLDLPTAVERMSHAPAARYGVIDRGHIAEGQYADLVLVDPEVQTHVEVDKLYYKCGWSPLEGQAFSHRVVTTWVNGEAAYHLNQLATQARGQRLHFRQ</sequence>
<evidence type="ECO:0000256" key="2">
    <source>
        <dbReference type="ARBA" id="ARBA00002368"/>
    </source>
</evidence>
<keyword evidence="10" id="KW-1185">Reference proteome</keyword>
<evidence type="ECO:0000256" key="6">
    <source>
        <dbReference type="ARBA" id="ARBA00022975"/>
    </source>
</evidence>
<evidence type="ECO:0000256" key="4">
    <source>
        <dbReference type="ARBA" id="ARBA00022723"/>
    </source>
</evidence>
<dbReference type="PANTHER" id="PTHR43668">
    <property type="entry name" value="ALLANTOINASE"/>
    <property type="match status" value="1"/>
</dbReference>
<dbReference type="InterPro" id="IPR002195">
    <property type="entry name" value="Dihydroorotase_CS"/>
</dbReference>
<dbReference type="InterPro" id="IPR006680">
    <property type="entry name" value="Amidohydro-rel"/>
</dbReference>
<comment type="cofactor">
    <cofactor evidence="1">
        <name>Zn(2+)</name>
        <dbReference type="ChEBI" id="CHEBI:29105"/>
    </cofactor>
</comment>